<keyword evidence="1" id="KW-0472">Membrane</keyword>
<reference evidence="3 4" key="1">
    <citation type="journal article" date="2016" name="ISME J.">
        <title>Global occurrence and heterogeneity of the Roseobacter-clade species Ruegeria mobilis.</title>
        <authorList>
            <person name="Sonnenschein E."/>
            <person name="Gram L."/>
        </authorList>
    </citation>
    <scope>NUCLEOTIDE SEQUENCE [LARGE SCALE GENOMIC DNA]</scope>
    <source>
        <strain evidence="3 4">F1926</strain>
    </source>
</reference>
<evidence type="ECO:0000313" key="3">
    <source>
        <dbReference type="EMBL" id="ANP40968.1"/>
    </source>
</evidence>
<dbReference type="KEGG" id="rmb:K529_009365"/>
<sequence length="145" mass="15036">MTERRQDILLGGVFAAVGSTAALMAAEYPGASGIYPTALGCVVAGLGALVAIRAVLRGADGPRALVENAPRAALTLGLAALYLVLVPVLGFYLASALLVVVVPLCLGFRRPLYSLVSTGVFIGIVWLVFSVVLEKPLPAPVWLSY</sequence>
<feature type="transmembrane region" description="Helical" evidence="1">
    <location>
        <begin position="115"/>
        <end position="133"/>
    </location>
</feature>
<dbReference type="Pfam" id="PF07331">
    <property type="entry name" value="TctB"/>
    <property type="match status" value="1"/>
</dbReference>
<dbReference type="InterPro" id="IPR009936">
    <property type="entry name" value="DUF1468"/>
</dbReference>
<keyword evidence="1" id="KW-0812">Transmembrane</keyword>
<dbReference type="OrthoDB" id="7745015at2"/>
<dbReference type="EMBL" id="CP015230">
    <property type="protein sequence ID" value="ANP40968.1"/>
    <property type="molecule type" value="Genomic_DNA"/>
</dbReference>
<feature type="transmembrane region" description="Helical" evidence="1">
    <location>
        <begin position="35"/>
        <end position="56"/>
    </location>
</feature>
<dbReference type="RefSeq" id="WP_046002357.1">
    <property type="nucleotide sequence ID" value="NZ_CP015230.1"/>
</dbReference>
<organism evidence="3 4">
    <name type="scientific">Tritonibacter mobilis F1926</name>
    <dbReference type="NCBI Taxonomy" id="1265309"/>
    <lineage>
        <taxon>Bacteria</taxon>
        <taxon>Pseudomonadati</taxon>
        <taxon>Pseudomonadota</taxon>
        <taxon>Alphaproteobacteria</taxon>
        <taxon>Rhodobacterales</taxon>
        <taxon>Paracoccaceae</taxon>
        <taxon>Tritonibacter</taxon>
    </lineage>
</organism>
<accession>A0A1B1A395</accession>
<name>A0A1B1A395_9RHOB</name>
<evidence type="ECO:0000256" key="1">
    <source>
        <dbReference type="SAM" id="Phobius"/>
    </source>
</evidence>
<protein>
    <recommendedName>
        <fullName evidence="2">DUF1468 domain-containing protein</fullName>
    </recommendedName>
</protein>
<dbReference type="STRING" id="1265309.K529_009365"/>
<gene>
    <name evidence="3" type="ORF">K529_009365</name>
</gene>
<evidence type="ECO:0000313" key="4">
    <source>
        <dbReference type="Proteomes" id="UP000013243"/>
    </source>
</evidence>
<proteinExistence type="predicted"/>
<evidence type="ECO:0000259" key="2">
    <source>
        <dbReference type="Pfam" id="PF07331"/>
    </source>
</evidence>
<dbReference type="Proteomes" id="UP000013243">
    <property type="component" value="Chromosome"/>
</dbReference>
<keyword evidence="1" id="KW-1133">Transmembrane helix</keyword>
<dbReference type="AlphaFoldDB" id="A0A1B1A395"/>
<dbReference type="GeneID" id="28250039"/>
<feature type="domain" description="DUF1468" evidence="2">
    <location>
        <begin position="10"/>
        <end position="138"/>
    </location>
</feature>